<sequence length="169" mass="18688">MTMARFVRWYGSGPLHLLVLIASFALTGYALVRLFAVQPWEVAIWFVGAAILHDLILLPLYSLADLSALSVLRHRSGGVPQVPWINYLRVPAFLSGVLLLVWFPLILDLAIPYQGDTGLHEGVYLGRWLAITGVLFGASALTFALRLRRVLLAARADEERPPTDRDGSP</sequence>
<keyword evidence="3" id="KW-1185">Reference proteome</keyword>
<dbReference type="Proteomes" id="UP001519309">
    <property type="component" value="Unassembled WGS sequence"/>
</dbReference>
<feature type="transmembrane region" description="Helical" evidence="1">
    <location>
        <begin position="125"/>
        <end position="145"/>
    </location>
</feature>
<comment type="caution">
    <text evidence="2">The sequence shown here is derived from an EMBL/GenBank/DDBJ whole genome shotgun (WGS) entry which is preliminary data.</text>
</comment>
<accession>A0ABS4MA51</accession>
<gene>
    <name evidence="2" type="ORF">J2Z21_009576</name>
</gene>
<organism evidence="2 3">
    <name type="scientific">Streptomyces griseochromogenes</name>
    <dbReference type="NCBI Taxonomy" id="68214"/>
    <lineage>
        <taxon>Bacteria</taxon>
        <taxon>Bacillati</taxon>
        <taxon>Actinomycetota</taxon>
        <taxon>Actinomycetes</taxon>
        <taxon>Kitasatosporales</taxon>
        <taxon>Streptomycetaceae</taxon>
        <taxon>Streptomyces</taxon>
    </lineage>
</organism>
<protein>
    <recommendedName>
        <fullName evidence="4">Lipoprotein</fullName>
    </recommendedName>
</protein>
<keyword evidence="1" id="KW-0812">Transmembrane</keyword>
<feature type="transmembrane region" description="Helical" evidence="1">
    <location>
        <begin position="42"/>
        <end position="63"/>
    </location>
</feature>
<keyword evidence="1" id="KW-0472">Membrane</keyword>
<evidence type="ECO:0000313" key="2">
    <source>
        <dbReference type="EMBL" id="MBP2056557.1"/>
    </source>
</evidence>
<evidence type="ECO:0008006" key="4">
    <source>
        <dbReference type="Google" id="ProtNLM"/>
    </source>
</evidence>
<keyword evidence="1" id="KW-1133">Transmembrane helix</keyword>
<evidence type="ECO:0000313" key="3">
    <source>
        <dbReference type="Proteomes" id="UP001519309"/>
    </source>
</evidence>
<reference evidence="2 3" key="1">
    <citation type="submission" date="2021-03" db="EMBL/GenBank/DDBJ databases">
        <title>Genomic Encyclopedia of Type Strains, Phase IV (KMG-IV): sequencing the most valuable type-strain genomes for metagenomic binning, comparative biology and taxonomic classification.</title>
        <authorList>
            <person name="Goeker M."/>
        </authorList>
    </citation>
    <scope>NUCLEOTIDE SEQUENCE [LARGE SCALE GENOMIC DNA]</scope>
    <source>
        <strain evidence="2 3">DSM 40499</strain>
    </source>
</reference>
<feature type="transmembrane region" description="Helical" evidence="1">
    <location>
        <begin position="15"/>
        <end position="36"/>
    </location>
</feature>
<proteinExistence type="predicted"/>
<feature type="transmembrane region" description="Helical" evidence="1">
    <location>
        <begin position="84"/>
        <end position="105"/>
    </location>
</feature>
<dbReference type="EMBL" id="JAGGLP010000050">
    <property type="protein sequence ID" value="MBP2056557.1"/>
    <property type="molecule type" value="Genomic_DNA"/>
</dbReference>
<name>A0ABS4MA51_9ACTN</name>
<evidence type="ECO:0000256" key="1">
    <source>
        <dbReference type="SAM" id="Phobius"/>
    </source>
</evidence>